<evidence type="ECO:0000313" key="1">
    <source>
        <dbReference type="EMBL" id="MDP5276365.1"/>
    </source>
</evidence>
<comment type="caution">
    <text evidence="1">The sequence shown here is derived from an EMBL/GenBank/DDBJ whole genome shotgun (WGS) entry which is preliminary data.</text>
</comment>
<dbReference type="EMBL" id="JAVAMP010000013">
    <property type="protein sequence ID" value="MDP5276365.1"/>
    <property type="molecule type" value="Genomic_DNA"/>
</dbReference>
<reference evidence="1 2" key="1">
    <citation type="submission" date="2023-08" db="EMBL/GenBank/DDBJ databases">
        <authorList>
            <person name="Park J.-S."/>
        </authorList>
    </citation>
    <scope>NUCLEOTIDE SEQUENCE [LARGE SCALE GENOMIC DNA]</scope>
    <source>
        <strain evidence="1 2">2205SS18-9</strain>
    </source>
</reference>
<feature type="non-terminal residue" evidence="1">
    <location>
        <position position="1"/>
    </location>
</feature>
<dbReference type="Proteomes" id="UP001231941">
    <property type="component" value="Unassembled WGS sequence"/>
</dbReference>
<evidence type="ECO:0000313" key="2">
    <source>
        <dbReference type="Proteomes" id="UP001231941"/>
    </source>
</evidence>
<name>A0ABT9J435_9BACL</name>
<protein>
    <submittedName>
        <fullName evidence="1">Uncharacterized protein</fullName>
    </submittedName>
</protein>
<sequence length="90" mass="10793">KSYDQLLKDVVKEYYDCLPKEEVIMKLKQWQIEMAHESIQNLSERDLIDKAEDWKKKVEDKPQEVLNDIPWLLFVMLDRLSENKNLEGGK</sequence>
<gene>
    <name evidence="1" type="ORF">Q5Y73_19925</name>
</gene>
<organism evidence="1 2">
    <name type="scientific">Chengkuizengella axinellae</name>
    <dbReference type="NCBI Taxonomy" id="3064388"/>
    <lineage>
        <taxon>Bacteria</taxon>
        <taxon>Bacillati</taxon>
        <taxon>Bacillota</taxon>
        <taxon>Bacilli</taxon>
        <taxon>Bacillales</taxon>
        <taxon>Paenibacillaceae</taxon>
        <taxon>Chengkuizengella</taxon>
    </lineage>
</organism>
<accession>A0ABT9J435</accession>
<keyword evidence="2" id="KW-1185">Reference proteome</keyword>
<proteinExistence type="predicted"/>